<keyword evidence="5" id="KW-1185">Reference proteome</keyword>
<feature type="domain" description="Opacity-associated protein A LysM-like" evidence="2">
    <location>
        <begin position="123"/>
        <end position="205"/>
    </location>
</feature>
<dbReference type="EMBL" id="CP040428">
    <property type="protein sequence ID" value="QCT19593.1"/>
    <property type="molecule type" value="Genomic_DNA"/>
</dbReference>
<reference evidence="4 5" key="1">
    <citation type="submission" date="2019-05" db="EMBL/GenBank/DDBJ databases">
        <title>Complete genome sequence of Izhakiella calystegiae KSNA2, an endophyte isolated from beach morning glory (Calystegia soldanella).</title>
        <authorList>
            <person name="Jiang L."/>
            <person name="Jeong J.C."/>
            <person name="Kim C.Y."/>
            <person name="Kim D.H."/>
            <person name="Kim S.W."/>
            <person name="Lee j."/>
        </authorList>
    </citation>
    <scope>NUCLEOTIDE SEQUENCE [LARGE SCALE GENOMIC DNA]</scope>
    <source>
        <strain evidence="4 5">KSNA2</strain>
    </source>
</reference>
<dbReference type="Pfam" id="PF04225">
    <property type="entry name" value="LysM_OapA"/>
    <property type="match status" value="1"/>
</dbReference>
<feature type="region of interest" description="Disordered" evidence="1">
    <location>
        <begin position="68"/>
        <end position="116"/>
    </location>
</feature>
<sequence length="207" mass="22655">MPKRVVNNPILARIWHAPDQVRLMDPLPPMHRRGIIIGALLIVIGILLPGSKPAPEADRDSREAQLHMNNDAPAPMPSVVNNRGSGSAQPSQPATLPTESARVQEQDESQAPIPYQNNDIEQQWRSYRVESGKTLAQVFRDHGLPPADVYAMAKVEGQGKPLSSLQQGQVVKIRQNAGGVVTGLTVEGSEQQVLFTRQPDGSFLRVR</sequence>
<feature type="domain" description="Opacity-associated protein A-like N-terminal" evidence="3">
    <location>
        <begin position="23"/>
        <end position="49"/>
    </location>
</feature>
<name>A0A4P8YHZ4_9ENTR</name>
<dbReference type="OrthoDB" id="6398769at2"/>
<dbReference type="AlphaFoldDB" id="A0A4P8YHZ4"/>
<dbReference type="InterPro" id="IPR007340">
    <property type="entry name" value="LysM_Opacity-associatedA"/>
</dbReference>
<evidence type="ECO:0000256" key="1">
    <source>
        <dbReference type="SAM" id="MobiDB-lite"/>
    </source>
</evidence>
<evidence type="ECO:0000313" key="4">
    <source>
        <dbReference type="EMBL" id="QCT19593.1"/>
    </source>
</evidence>
<dbReference type="Pfam" id="PF08525">
    <property type="entry name" value="OapA_N"/>
    <property type="match status" value="1"/>
</dbReference>
<feature type="compositionally biased region" description="Polar residues" evidence="1">
    <location>
        <begin position="79"/>
        <end position="103"/>
    </location>
</feature>
<protein>
    <recommendedName>
        <fullName evidence="6">Cell envelope opacity-associated protein A</fullName>
    </recommendedName>
</protein>
<organism evidence="4 5">
    <name type="scientific">Jejubacter calystegiae</name>
    <dbReference type="NCBI Taxonomy" id="2579935"/>
    <lineage>
        <taxon>Bacteria</taxon>
        <taxon>Pseudomonadati</taxon>
        <taxon>Pseudomonadota</taxon>
        <taxon>Gammaproteobacteria</taxon>
        <taxon>Enterobacterales</taxon>
        <taxon>Enterobacteriaceae</taxon>
        <taxon>Jejubacter</taxon>
    </lineage>
</organism>
<dbReference type="Proteomes" id="UP000302163">
    <property type="component" value="Chromosome"/>
</dbReference>
<proteinExistence type="predicted"/>
<dbReference type="RefSeq" id="WP_138095475.1">
    <property type="nucleotide sequence ID" value="NZ_CP040428.1"/>
</dbReference>
<evidence type="ECO:0000259" key="2">
    <source>
        <dbReference type="Pfam" id="PF04225"/>
    </source>
</evidence>
<dbReference type="InterPro" id="IPR013731">
    <property type="entry name" value="OapA_N"/>
</dbReference>
<evidence type="ECO:0000313" key="5">
    <source>
        <dbReference type="Proteomes" id="UP000302163"/>
    </source>
</evidence>
<evidence type="ECO:0000259" key="3">
    <source>
        <dbReference type="Pfam" id="PF08525"/>
    </source>
</evidence>
<evidence type="ECO:0008006" key="6">
    <source>
        <dbReference type="Google" id="ProtNLM"/>
    </source>
</evidence>
<dbReference type="Gene3D" id="3.10.450.350">
    <property type="match status" value="1"/>
</dbReference>
<accession>A0A4P8YHZ4</accession>
<dbReference type="KEGG" id="izh:FEM41_07965"/>
<dbReference type="GO" id="GO:0042834">
    <property type="term" value="F:peptidoglycan binding"/>
    <property type="evidence" value="ECO:0007669"/>
    <property type="project" value="InterPro"/>
</dbReference>
<gene>
    <name evidence="4" type="ORF">FEM41_07965</name>
</gene>